<dbReference type="PANTHER" id="PTHR24379:SF121">
    <property type="entry name" value="C2H2-TYPE DOMAIN-CONTAINING PROTEIN"/>
    <property type="match status" value="1"/>
</dbReference>
<evidence type="ECO:0000256" key="8">
    <source>
        <dbReference type="PROSITE-ProRule" id="PRU01263"/>
    </source>
</evidence>
<dbReference type="PANTHER" id="PTHR24379">
    <property type="entry name" value="KRAB AND ZINC FINGER DOMAIN-CONTAINING"/>
    <property type="match status" value="1"/>
</dbReference>
<dbReference type="SMART" id="SM00868">
    <property type="entry name" value="zf-AD"/>
    <property type="match status" value="1"/>
</dbReference>
<evidence type="ECO:0000256" key="2">
    <source>
        <dbReference type="ARBA" id="ARBA00022723"/>
    </source>
</evidence>
<feature type="binding site" evidence="8">
    <location>
        <position position="66"/>
    </location>
    <ligand>
        <name>Zn(2+)</name>
        <dbReference type="ChEBI" id="CHEBI:29105"/>
    </ligand>
</feature>
<dbReference type="InterPro" id="IPR012934">
    <property type="entry name" value="Znf_AD"/>
</dbReference>
<feature type="binding site" evidence="8">
    <location>
        <position position="63"/>
    </location>
    <ligand>
        <name>Zn(2+)</name>
        <dbReference type="ChEBI" id="CHEBI:29105"/>
    </ligand>
</feature>
<dbReference type="SUPFAM" id="SSF57716">
    <property type="entry name" value="Glucocorticoid receptor-like (DNA-binding domain)"/>
    <property type="match status" value="1"/>
</dbReference>
<feature type="domain" description="C2H2-type" evidence="9">
    <location>
        <begin position="172"/>
        <end position="200"/>
    </location>
</feature>
<feature type="domain" description="ZAD" evidence="10">
    <location>
        <begin position="16"/>
        <end position="90"/>
    </location>
</feature>
<feature type="domain" description="C2H2-type" evidence="9">
    <location>
        <begin position="201"/>
        <end position="231"/>
    </location>
</feature>
<feature type="binding site" evidence="8">
    <location>
        <position position="21"/>
    </location>
    <ligand>
        <name>Zn(2+)</name>
        <dbReference type="ChEBI" id="CHEBI:29105"/>
    </ligand>
</feature>
<dbReference type="GO" id="GO:0005634">
    <property type="term" value="C:nucleus"/>
    <property type="evidence" value="ECO:0007669"/>
    <property type="project" value="UniProtKB-SubCell"/>
</dbReference>
<feature type="binding site" evidence="8">
    <location>
        <position position="18"/>
    </location>
    <ligand>
        <name>Zn(2+)</name>
        <dbReference type="ChEBI" id="CHEBI:29105"/>
    </ligand>
</feature>
<evidence type="ECO:0000256" key="5">
    <source>
        <dbReference type="ARBA" id="ARBA00022833"/>
    </source>
</evidence>
<dbReference type="PROSITE" id="PS51915">
    <property type="entry name" value="ZAD"/>
    <property type="match status" value="1"/>
</dbReference>
<dbReference type="EMBL" id="HBUE01148321">
    <property type="protein sequence ID" value="CAG6503906.1"/>
    <property type="molecule type" value="Transcribed_RNA"/>
</dbReference>
<dbReference type="InterPro" id="IPR013087">
    <property type="entry name" value="Znf_C2H2_type"/>
</dbReference>
<accession>A0A8D8II89</accession>
<sequence>MQLEYDSKQIMDNFPSTCRFCLSREDCVPILNDGGEIADHLLLATDFILSKVDESDGLPNSICQRCLKCVIEFAALEARCQQTYEILQQILEEQTAGDDEVPFEAKVEEFDVEKECAVVYLEDDSSEQEQHKDPIVKAQPPTVKKGKQCPICGKVVSQLSKHMPAHSDLKRHSCPHCEKRFAHDTTLREHINSVHLRLKKYHCEREGCSEAFTNRSSLRYHDTVKHRNARDFVCAECGKSYHTSTGLSQHTSLSHDQRRFRCDECGKMFAMKYHLKTHMLTHTEARPFSCELCDRTFKQMKNLNEHLVVVHAKPRIRKQ</sequence>
<feature type="domain" description="C2H2-type" evidence="9">
    <location>
        <begin position="260"/>
        <end position="287"/>
    </location>
</feature>
<protein>
    <submittedName>
        <fullName evidence="11">Zinc finger protein 91</fullName>
    </submittedName>
</protein>
<proteinExistence type="predicted"/>
<dbReference type="EMBL" id="HBUE01253244">
    <property type="protein sequence ID" value="CAG6555170.1"/>
    <property type="molecule type" value="Transcribed_RNA"/>
</dbReference>
<keyword evidence="2 8" id="KW-0479">Metal-binding</keyword>
<dbReference type="InterPro" id="IPR036236">
    <property type="entry name" value="Znf_C2H2_sf"/>
</dbReference>
<dbReference type="GO" id="GO:0008270">
    <property type="term" value="F:zinc ion binding"/>
    <property type="evidence" value="ECO:0007669"/>
    <property type="project" value="UniProtKB-UniRule"/>
</dbReference>
<dbReference type="PROSITE" id="PS50157">
    <property type="entry name" value="ZINC_FINGER_C2H2_2"/>
    <property type="match status" value="5"/>
</dbReference>
<feature type="domain" description="C2H2-type" evidence="9">
    <location>
        <begin position="288"/>
        <end position="316"/>
    </location>
</feature>
<keyword evidence="5 8" id="KW-0862">Zinc</keyword>
<evidence type="ECO:0000256" key="4">
    <source>
        <dbReference type="ARBA" id="ARBA00022771"/>
    </source>
</evidence>
<evidence type="ECO:0000259" key="9">
    <source>
        <dbReference type="PROSITE" id="PS50157"/>
    </source>
</evidence>
<evidence type="ECO:0000256" key="7">
    <source>
        <dbReference type="PROSITE-ProRule" id="PRU00042"/>
    </source>
</evidence>
<keyword evidence="6" id="KW-0539">Nucleus</keyword>
<evidence type="ECO:0000256" key="6">
    <source>
        <dbReference type="ARBA" id="ARBA00023242"/>
    </source>
</evidence>
<dbReference type="FunFam" id="3.30.160.60:FF:000145">
    <property type="entry name" value="Zinc finger protein 574"/>
    <property type="match status" value="1"/>
</dbReference>
<evidence type="ECO:0000313" key="11">
    <source>
        <dbReference type="EMBL" id="CAG6555170.1"/>
    </source>
</evidence>
<dbReference type="Pfam" id="PF00096">
    <property type="entry name" value="zf-C2H2"/>
    <property type="match status" value="4"/>
</dbReference>
<evidence type="ECO:0000256" key="1">
    <source>
        <dbReference type="ARBA" id="ARBA00004123"/>
    </source>
</evidence>
<dbReference type="Gene3D" id="3.40.1800.20">
    <property type="match status" value="1"/>
</dbReference>
<keyword evidence="4 7" id="KW-0863">Zinc-finger</keyword>
<dbReference type="Pfam" id="PF07776">
    <property type="entry name" value="zf-AD"/>
    <property type="match status" value="1"/>
</dbReference>
<reference evidence="11" key="1">
    <citation type="submission" date="2021-05" db="EMBL/GenBank/DDBJ databases">
        <authorList>
            <person name="Alioto T."/>
            <person name="Alioto T."/>
            <person name="Gomez Garrido J."/>
        </authorList>
    </citation>
    <scope>NUCLEOTIDE SEQUENCE</scope>
</reference>
<evidence type="ECO:0000259" key="10">
    <source>
        <dbReference type="PROSITE" id="PS51915"/>
    </source>
</evidence>
<name>A0A8D8II89_CULPI</name>
<evidence type="ECO:0000256" key="3">
    <source>
        <dbReference type="ARBA" id="ARBA00022737"/>
    </source>
</evidence>
<dbReference type="PROSITE" id="PS00028">
    <property type="entry name" value="ZINC_FINGER_C2H2_1"/>
    <property type="match status" value="5"/>
</dbReference>
<feature type="domain" description="C2H2-type" evidence="9">
    <location>
        <begin position="232"/>
        <end position="260"/>
    </location>
</feature>
<comment type="subcellular location">
    <subcellularLocation>
        <location evidence="1">Nucleus</location>
    </subcellularLocation>
</comment>
<keyword evidence="3" id="KW-0677">Repeat</keyword>
<dbReference type="Gene3D" id="3.30.160.60">
    <property type="entry name" value="Classic Zinc Finger"/>
    <property type="match status" value="4"/>
</dbReference>
<dbReference type="SMART" id="SM00355">
    <property type="entry name" value="ZnF_C2H2"/>
    <property type="match status" value="6"/>
</dbReference>
<dbReference type="AlphaFoldDB" id="A0A8D8II89"/>
<dbReference type="SUPFAM" id="SSF57667">
    <property type="entry name" value="beta-beta-alpha zinc fingers"/>
    <property type="match status" value="3"/>
</dbReference>
<organism evidence="11">
    <name type="scientific">Culex pipiens</name>
    <name type="common">House mosquito</name>
    <dbReference type="NCBI Taxonomy" id="7175"/>
    <lineage>
        <taxon>Eukaryota</taxon>
        <taxon>Metazoa</taxon>
        <taxon>Ecdysozoa</taxon>
        <taxon>Arthropoda</taxon>
        <taxon>Hexapoda</taxon>
        <taxon>Insecta</taxon>
        <taxon>Pterygota</taxon>
        <taxon>Neoptera</taxon>
        <taxon>Endopterygota</taxon>
        <taxon>Diptera</taxon>
        <taxon>Nematocera</taxon>
        <taxon>Culicoidea</taxon>
        <taxon>Culicidae</taxon>
        <taxon>Culicinae</taxon>
        <taxon>Culicini</taxon>
        <taxon>Culex</taxon>
        <taxon>Culex</taxon>
    </lineage>
</organism>